<evidence type="ECO:0000256" key="9">
    <source>
        <dbReference type="ARBA" id="ARBA00023254"/>
    </source>
</evidence>
<name>A0A9P8C6F9_9HELO</name>
<evidence type="ECO:0000256" key="5">
    <source>
        <dbReference type="ARBA" id="ARBA00022741"/>
    </source>
</evidence>
<dbReference type="GO" id="GO:0005634">
    <property type="term" value="C:nucleus"/>
    <property type="evidence" value="ECO:0007669"/>
    <property type="project" value="UniProtKB-SubCell"/>
</dbReference>
<dbReference type="GO" id="GO:0005524">
    <property type="term" value="F:ATP binding"/>
    <property type="evidence" value="ECO:0007669"/>
    <property type="project" value="UniProtKB-KW"/>
</dbReference>
<accession>A0A9P8C6F9</accession>
<dbReference type="GO" id="GO:0005694">
    <property type="term" value="C:chromosome"/>
    <property type="evidence" value="ECO:0007669"/>
    <property type="project" value="UniProtKB-SubCell"/>
</dbReference>
<proteinExistence type="inferred from homology"/>
<evidence type="ECO:0000256" key="2">
    <source>
        <dbReference type="ARBA" id="ARBA00004286"/>
    </source>
</evidence>
<dbReference type="GO" id="GO:0006298">
    <property type="term" value="P:mismatch repair"/>
    <property type="evidence" value="ECO:0007669"/>
    <property type="project" value="InterPro"/>
</dbReference>
<dbReference type="PANTHER" id="PTHR11361">
    <property type="entry name" value="DNA MISMATCH REPAIR PROTEIN MUTS FAMILY MEMBER"/>
    <property type="match status" value="1"/>
</dbReference>
<evidence type="ECO:0000256" key="10">
    <source>
        <dbReference type="ARBA" id="ARBA00073549"/>
    </source>
</evidence>
<dbReference type="OrthoDB" id="29596at2759"/>
<dbReference type="GO" id="GO:0051026">
    <property type="term" value="P:chiasma assembly"/>
    <property type="evidence" value="ECO:0007669"/>
    <property type="project" value="TreeGrafter"/>
</dbReference>
<evidence type="ECO:0000256" key="3">
    <source>
        <dbReference type="ARBA" id="ARBA00006271"/>
    </source>
</evidence>
<dbReference type="Gene3D" id="1.10.1420.10">
    <property type="match status" value="1"/>
</dbReference>
<gene>
    <name evidence="14" type="ORF">BJ875DRAFT_503890</name>
</gene>
<evidence type="ECO:0000259" key="13">
    <source>
        <dbReference type="PROSITE" id="PS00486"/>
    </source>
</evidence>
<keyword evidence="5" id="KW-0547">Nucleotide-binding</keyword>
<evidence type="ECO:0000256" key="8">
    <source>
        <dbReference type="ARBA" id="ARBA00023242"/>
    </source>
</evidence>
<comment type="similarity">
    <text evidence="3">Belongs to the DNA mismatch repair MutS family.</text>
</comment>
<dbReference type="InterPro" id="IPR007696">
    <property type="entry name" value="DNA_mismatch_repair_MutS_core"/>
</dbReference>
<keyword evidence="8" id="KW-0539">Nucleus</keyword>
<keyword evidence="7" id="KW-0238">DNA-binding</keyword>
<dbReference type="PANTHER" id="PTHR11361:SF20">
    <property type="entry name" value="MUTS PROTEIN HOMOLOG 5"/>
    <property type="match status" value="1"/>
</dbReference>
<dbReference type="AlphaFoldDB" id="A0A9P8C6F9"/>
<protein>
    <recommendedName>
        <fullName evidence="10">DNA mismatch repair protein MSH5</fullName>
    </recommendedName>
    <alternativeName>
        <fullName evidence="11">MutS protein homolog 5</fullName>
    </alternativeName>
</protein>
<feature type="region of interest" description="Disordered" evidence="12">
    <location>
        <begin position="1"/>
        <end position="58"/>
    </location>
</feature>
<evidence type="ECO:0000313" key="15">
    <source>
        <dbReference type="Proteomes" id="UP000824998"/>
    </source>
</evidence>
<dbReference type="Pfam" id="PF05192">
    <property type="entry name" value="MutS_III"/>
    <property type="match status" value="1"/>
</dbReference>
<comment type="subcellular location">
    <subcellularLocation>
        <location evidence="2">Chromosome</location>
    </subcellularLocation>
    <subcellularLocation>
        <location evidence="1">Nucleus</location>
    </subcellularLocation>
</comment>
<dbReference type="CDD" id="cd03281">
    <property type="entry name" value="ABC_MSH5_euk"/>
    <property type="match status" value="1"/>
</dbReference>
<dbReference type="InterPro" id="IPR045076">
    <property type="entry name" value="MutS"/>
</dbReference>
<organism evidence="14 15">
    <name type="scientific">Amylocarpus encephaloides</name>
    <dbReference type="NCBI Taxonomy" id="45428"/>
    <lineage>
        <taxon>Eukaryota</taxon>
        <taxon>Fungi</taxon>
        <taxon>Dikarya</taxon>
        <taxon>Ascomycota</taxon>
        <taxon>Pezizomycotina</taxon>
        <taxon>Leotiomycetes</taxon>
        <taxon>Helotiales</taxon>
        <taxon>Helotiales incertae sedis</taxon>
        <taxon>Amylocarpus</taxon>
    </lineage>
</organism>
<sequence>MAYKRRRIHNPTASHASSSPHSSFSRLGSESRGVPSSSPAPGRAPQEERVSLRPSTLRASSTASVVQNGLAISTRVEEIDAEIQEREEADSMNESIMAIDMKGGTVGCAYYVAREETLYLMQDIKCCDIEIVDTLRLHVQPTTIVISTRADEKLEQHLSKEARSIERGEEANDLVGAYVLDTRQAADFRYGQAREKLIALEMNEVNAPRVLFRTAGDADAMYGETEGVVGRQGRLLRLASWIDLGSHFTVGCAGAVLRHISRRRNIEFLPNDVAANDAFRVRVIEMFSLSTQMFINADTLASLQIMQSENHPNSHMQGPNSSGAKESLSVYGLFCHLAHTPQGKRRLRRIFLRPSRDLGIIRERLSTIHTLLRTENSSTLHSIEESLKMIKDIRSVTVHLQKGTSNGGIGRNIYRGVWATLQRFTHHTLTILATVRELSEGDSLPIINKLIDGIQPQPLQNILQNISQVVDFESSAEQGRTAVLQGVDGELDNFKRTYDGMDSLLTRAYSLLLKDLPEWALQYVTSCLFYPQLGFLTAVHLDPATGAGRFEGEGIEDDTWDRMFVTNDLGYYKNKKMREMDDYFGDLYGLICDKEIEIIHNLAVKTLQDEQILTLASDLIGELDSLVALALGAQKHRFNPPRITTSNVIHITGGRHPLQELTVSYIPNDCDMRGGAGEDEAEEEGADVLLKRSPPSVRPSIEEPSMLIMTGPNYSGKSVYLKQNALIVYLTHIGSFVPAESATIGLTDKILTRIATRESVSRDQSAFMIDLQQVALSITLATNRSLVVIDEFGAGTTAHNGAGLSAGVLEYFLGLGNNRPKVMAATHFHEIFANGFLRERPELAFGHMEVHIDADASVEEQITYLYKFVSGRSNSSFGTICAMMNGIDKAIVERADELILLSARGEDLITACARIPKEEAQELEDAEQVGRQFLEQEFPLPDSKDSSRFDIRSVLQNVLILGST</sequence>
<evidence type="ECO:0000313" key="14">
    <source>
        <dbReference type="EMBL" id="KAG9235634.1"/>
    </source>
</evidence>
<evidence type="ECO:0000256" key="6">
    <source>
        <dbReference type="ARBA" id="ARBA00022840"/>
    </source>
</evidence>
<evidence type="ECO:0000256" key="7">
    <source>
        <dbReference type="ARBA" id="ARBA00023125"/>
    </source>
</evidence>
<dbReference type="FunFam" id="3.40.50.300:FF:001067">
    <property type="entry name" value="DNA mismatch repair protein MSH5"/>
    <property type="match status" value="1"/>
</dbReference>
<feature type="compositionally biased region" description="Low complexity" evidence="12">
    <location>
        <begin position="13"/>
        <end position="25"/>
    </location>
</feature>
<dbReference type="SMART" id="SM00534">
    <property type="entry name" value="MUTSac"/>
    <property type="match status" value="1"/>
</dbReference>
<evidence type="ECO:0000256" key="12">
    <source>
        <dbReference type="SAM" id="MobiDB-lite"/>
    </source>
</evidence>
<keyword evidence="6" id="KW-0067">ATP-binding</keyword>
<dbReference type="Pfam" id="PF00488">
    <property type="entry name" value="MutS_V"/>
    <property type="match status" value="1"/>
</dbReference>
<evidence type="ECO:0000256" key="11">
    <source>
        <dbReference type="ARBA" id="ARBA00077470"/>
    </source>
</evidence>
<feature type="domain" description="DNA mismatch repair proteins mutS family" evidence="13">
    <location>
        <begin position="785"/>
        <end position="801"/>
    </location>
</feature>
<keyword evidence="9" id="KW-0469">Meiosis</keyword>
<dbReference type="InterPro" id="IPR027417">
    <property type="entry name" value="P-loop_NTPase"/>
</dbReference>
<dbReference type="SUPFAM" id="SSF52540">
    <property type="entry name" value="P-loop containing nucleoside triphosphate hydrolases"/>
    <property type="match status" value="1"/>
</dbReference>
<dbReference type="InterPro" id="IPR000432">
    <property type="entry name" value="DNA_mismatch_repair_MutS_C"/>
</dbReference>
<evidence type="ECO:0000256" key="1">
    <source>
        <dbReference type="ARBA" id="ARBA00004123"/>
    </source>
</evidence>
<dbReference type="EMBL" id="MU251426">
    <property type="protein sequence ID" value="KAG9235634.1"/>
    <property type="molecule type" value="Genomic_DNA"/>
</dbReference>
<dbReference type="PROSITE" id="PS00486">
    <property type="entry name" value="DNA_MISMATCH_REPAIR_2"/>
    <property type="match status" value="1"/>
</dbReference>
<dbReference type="Proteomes" id="UP000824998">
    <property type="component" value="Unassembled WGS sequence"/>
</dbReference>
<dbReference type="InterPro" id="IPR036187">
    <property type="entry name" value="DNA_mismatch_repair_MutS_sf"/>
</dbReference>
<dbReference type="GO" id="GO:0140664">
    <property type="term" value="F:ATP-dependent DNA damage sensor activity"/>
    <property type="evidence" value="ECO:0007669"/>
    <property type="project" value="InterPro"/>
</dbReference>
<keyword evidence="4" id="KW-0158">Chromosome</keyword>
<dbReference type="GO" id="GO:0030983">
    <property type="term" value="F:mismatched DNA binding"/>
    <property type="evidence" value="ECO:0007669"/>
    <property type="project" value="InterPro"/>
</dbReference>
<reference evidence="14" key="1">
    <citation type="journal article" date="2021" name="IMA Fungus">
        <title>Genomic characterization of three marine fungi, including Emericellopsis atlantica sp. nov. with signatures of a generalist lifestyle and marine biomass degradation.</title>
        <authorList>
            <person name="Hagestad O.C."/>
            <person name="Hou L."/>
            <person name="Andersen J.H."/>
            <person name="Hansen E.H."/>
            <person name="Altermark B."/>
            <person name="Li C."/>
            <person name="Kuhnert E."/>
            <person name="Cox R.J."/>
            <person name="Crous P.W."/>
            <person name="Spatafora J.W."/>
            <person name="Lail K."/>
            <person name="Amirebrahimi M."/>
            <person name="Lipzen A."/>
            <person name="Pangilinan J."/>
            <person name="Andreopoulos W."/>
            <person name="Hayes R.D."/>
            <person name="Ng V."/>
            <person name="Grigoriev I.V."/>
            <person name="Jackson S.A."/>
            <person name="Sutton T.D.S."/>
            <person name="Dobson A.D.W."/>
            <person name="Rama T."/>
        </authorList>
    </citation>
    <scope>NUCLEOTIDE SEQUENCE</scope>
    <source>
        <strain evidence="14">TRa018bII</strain>
    </source>
</reference>
<dbReference type="SUPFAM" id="SSF48334">
    <property type="entry name" value="DNA repair protein MutS, domain III"/>
    <property type="match status" value="1"/>
</dbReference>
<comment type="caution">
    <text evidence="14">The sequence shown here is derived from an EMBL/GenBank/DDBJ whole genome shotgun (WGS) entry which is preliminary data.</text>
</comment>
<evidence type="ECO:0000256" key="4">
    <source>
        <dbReference type="ARBA" id="ARBA00022454"/>
    </source>
</evidence>
<dbReference type="Gene3D" id="3.40.50.300">
    <property type="entry name" value="P-loop containing nucleotide triphosphate hydrolases"/>
    <property type="match status" value="1"/>
</dbReference>
<keyword evidence="15" id="KW-1185">Reference proteome</keyword>
<dbReference type="SMART" id="SM00533">
    <property type="entry name" value="MUTSd"/>
    <property type="match status" value="1"/>
</dbReference>